<dbReference type="InterPro" id="IPR049900">
    <property type="entry name" value="PKS_mFAS_DH"/>
</dbReference>
<dbReference type="SMART" id="SM00829">
    <property type="entry name" value="PKS_ER"/>
    <property type="match status" value="1"/>
</dbReference>
<feature type="region of interest" description="C-terminal hotdog fold" evidence="8">
    <location>
        <begin position="1109"/>
        <end position="1256"/>
    </location>
</feature>
<keyword evidence="4" id="KW-0521">NADP</keyword>
<dbReference type="InterPro" id="IPR020807">
    <property type="entry name" value="PKS_DH"/>
</dbReference>
<evidence type="ECO:0000259" key="9">
    <source>
        <dbReference type="PROSITE" id="PS50075"/>
    </source>
</evidence>
<dbReference type="CDD" id="cd00833">
    <property type="entry name" value="PKS"/>
    <property type="match status" value="1"/>
</dbReference>
<dbReference type="InterPro" id="IPR013149">
    <property type="entry name" value="ADH-like_C"/>
</dbReference>
<dbReference type="Gene3D" id="3.30.70.3290">
    <property type="match status" value="1"/>
</dbReference>
<evidence type="ECO:0000313" key="13">
    <source>
        <dbReference type="Proteomes" id="UP001430848"/>
    </source>
</evidence>
<sequence length="2211" mass="239523">MGEALIPDEDAVVPVAIVGQAGRFPGEGANVESLFDMLKKGGDAWSEFPSDRLNIDGFYHPSGQRQGSIGFKGAHFLEGDIKAFDATFFNISQAEAHAIDPQQRILLEVTYQALENAGYSKESLDLSETSVNVGTFVKDYEQVILRDPDWAPQYAATGTGAALLSNRISYQFNLRGPSQTVDTGCSASLVAVHNCCQDLRTRRANLAIAAGVGLILSPATMMPMTALNFLGKSGKCFTFTNKAEGYGRGEGVGVVILKRLDDAIRDNDTIRAVIRGSRVNQDGRTPGITMPSSDAQLSNIEAVYKEAGLGVDQTAYVECHGTGTPAGDPKECFAVSRAFCGSRDADKPILIGSIKPNVGHLEGAAGIAGLIKAVLAVERGQIPRNLYFDPSIGNPEIKFDEWKIKVPTSLTDWPKDGLRRASVNCFGFGGTNAHVILDDAGSYLAERSLSGNHRSLPTTVSAALSRRQKTFASTQLILVSSHERDGIARIASGHAPYIAEHASEPDLLANYAYTTSRRSALEFKTFVIARSATDLEQQLAAPERLNIRRFLSSDDAAPTLAMVFCGQGAQWYAMGRELMEFEPFSSSLVGASKYLSKIVAGDFDLLQELMHDVPSLSRINEPRIAQPAITAVQIALVDLLRASGILPSAVVGHSSGEIAAAYAAGFLTREDAWLIAFRRGEHADSLQYSHPDVKGLMMAVGLSALHVQEYIRRVPPGTVVVACENSPVSVTLSGDEVHILYLAQEMDEDGVFHRLLDVSTAYHSSHMRLIAQAYQQSLDEVTQVSTAQGPRMFSSVTGEEIFASQVGAEYWTKNMTSPVLFNQAFSNMYQAVKPKLVLEVSPAATLARPIREIVTGLAPGKTTTELPYIPILKRNEHASVTALTALGDLWARGCPADFAWVWRSKEGVLPQLLVDLPPYPFNHSKSYWFESHLGVALRQRQHGREDLIGAPLDSSTPQDSRWRGFLRLDENPWLSDHKVQKVIIYPAAGLITMALEAARQRSDPSLRVDSYQISNFIIVKPVIIPGNQHGLEHMINTQALKIPPPDVTNGIAVYSFSIETKTEHGPWQENAKGLINISYGGKLADEPTIETIQSQAYRDTYWRLRSECTQEISARSLYERLDGIGMNYGSLFQNVVSLARGQHTCTSIVRIPDTKSKMPAQFEYDHLIHPATLDAMFQTVFAVGDETMVPSCIRQIYFSPTMLQGAGAKFHGYAIAQRKGFREAVADIVMSDDTFSKPMVIVNGMESIKLASSGASGFLPSNRHLCSELTWQELYPVFPGMHGTVPINDGASLVVLLPDGDLSEATSLLSTALALPNVEHVQLSQLTPQQASRRCISLVEVDQALVFNMSRPAFDQIKLLLKATPGLLWLTTGAQKTAEMPLLAPFHGLARTIRSEDSSKRVVTLDLGVTQNEDDAAAAVSAVHIIFKESFVKAGKVDIPEVEYSLRNNKLFVARLHPLGDMNEVIENGHDQAIHIETMPLKTFHQPLKLKFSPSADTTRTYFGANDAAKKPIGPYDVRITVQSTNLYQVDLDTILGRSSESKLGVDVIGTVERVGKNVTRTTVGSLVVALASDTVQSMVTVDQIFVHQLHDQSKIRGMSPAALTCAYHRLNNIAGLSCGDTVFVHCAAGPYGDAAIRVAQYLGATVFAGASDSEQRSDLNLHYGLPLEHIVDMSKNSVSEQLMHLTAGNGVDCVFSPTIDHLDQSAQCVGENGHIFLVSNTTLSKAIITPRCDNVSIHKFDLSQISKKRSKFIAQAWEDVLNLVLGDRLGTPSPKLVREERVENLDQLWDSMAANPGRYLNTVHFSSESHIRVGTNPLTSVVLKPDATYVLVGGLGGLGKAVAGLLADRGARHLIFVSRSGAKSPEDFQFLSSLSQRGVNALSLPVDVCIEEDLRSALSTTGMPSIKGAIQCAAVVADAVWESMSYEDWTAATRPKTMGSWNLHNALPHDMDFFVFLSSASGVIGNRGQANYAAGNCFQDALARHRASLGMKNSVSLDLGPVMGAGMLEDDEKTLAILKASGFFTVSLDNFLFLVEHAMAGCASESLRLPAQVVTGVGTGGLILQNEVADPYWAETKMFEILNEVDLPDLQSVTSGDTTWGSSISTSISSQSSGKALVAALKSADSVDEAAHVALLGCVEYLSFSLSMSPDDMDADKSLTAYGVDSLVTSSFRSWIFKNTGVKVSDMEVIGAASIMELARSIAEKGCFGA</sequence>
<dbReference type="InterPro" id="IPR020806">
    <property type="entry name" value="PKS_PP-bd"/>
</dbReference>
<keyword evidence="13" id="KW-1185">Reference proteome</keyword>
<dbReference type="InterPro" id="IPR009081">
    <property type="entry name" value="PP-bd_ACP"/>
</dbReference>
<dbReference type="SUPFAM" id="SSF47336">
    <property type="entry name" value="ACP-like"/>
    <property type="match status" value="1"/>
</dbReference>
<dbReference type="Gene3D" id="3.90.180.10">
    <property type="entry name" value="Medium-chain alcohol dehydrogenases, catalytic domain"/>
    <property type="match status" value="1"/>
</dbReference>
<dbReference type="SUPFAM" id="SSF53901">
    <property type="entry name" value="Thiolase-like"/>
    <property type="match status" value="1"/>
</dbReference>
<dbReference type="InterPro" id="IPR020843">
    <property type="entry name" value="ER"/>
</dbReference>
<evidence type="ECO:0000313" key="12">
    <source>
        <dbReference type="EMBL" id="KAK7725899.1"/>
    </source>
</evidence>
<feature type="region of interest" description="N-terminal hotdog fold" evidence="8">
    <location>
        <begin position="945"/>
        <end position="1082"/>
    </location>
</feature>
<protein>
    <submittedName>
        <fullName evidence="12">Type I Iterative PKS</fullName>
    </submittedName>
</protein>
<dbReference type="InterPro" id="IPR014043">
    <property type="entry name" value="Acyl_transferase_dom"/>
</dbReference>
<dbReference type="InterPro" id="IPR036736">
    <property type="entry name" value="ACP-like_sf"/>
</dbReference>
<evidence type="ECO:0000256" key="7">
    <source>
        <dbReference type="ARBA" id="ARBA00023315"/>
    </source>
</evidence>
<evidence type="ECO:0000256" key="4">
    <source>
        <dbReference type="ARBA" id="ARBA00022857"/>
    </source>
</evidence>
<proteinExistence type="predicted"/>
<dbReference type="Pfam" id="PF00698">
    <property type="entry name" value="Acyl_transf_1"/>
    <property type="match status" value="1"/>
</dbReference>
<dbReference type="SMART" id="SM00823">
    <property type="entry name" value="PKS_PP"/>
    <property type="match status" value="1"/>
</dbReference>
<reference evidence="12 13" key="1">
    <citation type="submission" date="2024-02" db="EMBL/GenBank/DDBJ databases">
        <title>De novo assembly and annotation of 12 fungi associated with fruit tree decline syndrome in Ontario, Canada.</title>
        <authorList>
            <person name="Sulman M."/>
            <person name="Ellouze W."/>
            <person name="Ilyukhin E."/>
        </authorList>
    </citation>
    <scope>NUCLEOTIDE SEQUENCE [LARGE SCALE GENOMIC DNA]</scope>
    <source>
        <strain evidence="12 13">M169</strain>
    </source>
</reference>
<feature type="domain" description="Ketosynthase family 3 (KS3)" evidence="10">
    <location>
        <begin position="12"/>
        <end position="439"/>
    </location>
</feature>
<dbReference type="Gene3D" id="3.40.47.10">
    <property type="match status" value="1"/>
</dbReference>
<dbReference type="PROSITE" id="PS00606">
    <property type="entry name" value="KS3_1"/>
    <property type="match status" value="1"/>
</dbReference>
<dbReference type="Pfam" id="PF16197">
    <property type="entry name" value="KAsynt_C_assoc"/>
    <property type="match status" value="1"/>
</dbReference>
<dbReference type="InterPro" id="IPR016039">
    <property type="entry name" value="Thiolase-like"/>
</dbReference>
<keyword evidence="1" id="KW-0596">Phosphopantetheine</keyword>
<feature type="active site" description="Proton acceptor; for dehydratase activity" evidence="8">
    <location>
        <position position="977"/>
    </location>
</feature>
<dbReference type="Pfam" id="PF14765">
    <property type="entry name" value="PS-DH"/>
    <property type="match status" value="1"/>
</dbReference>
<dbReference type="InterPro" id="IPR056501">
    <property type="entry name" value="NAD-bd_HRPKS_sdrA"/>
</dbReference>
<evidence type="ECO:0000259" key="10">
    <source>
        <dbReference type="PROSITE" id="PS52004"/>
    </source>
</evidence>
<keyword evidence="5" id="KW-0560">Oxidoreductase</keyword>
<dbReference type="InterPro" id="IPR057326">
    <property type="entry name" value="KR_dom"/>
</dbReference>
<dbReference type="Pfam" id="PF21089">
    <property type="entry name" value="PKS_DH_N"/>
    <property type="match status" value="1"/>
</dbReference>
<keyword evidence="3" id="KW-0808">Transferase</keyword>
<evidence type="ECO:0000256" key="2">
    <source>
        <dbReference type="ARBA" id="ARBA00022553"/>
    </source>
</evidence>
<keyword evidence="7" id="KW-0012">Acyltransferase</keyword>
<dbReference type="Gene3D" id="3.40.50.720">
    <property type="entry name" value="NAD(P)-binding Rossmann-like Domain"/>
    <property type="match status" value="3"/>
</dbReference>
<dbReference type="SMART" id="SM00826">
    <property type="entry name" value="PKS_DH"/>
    <property type="match status" value="1"/>
</dbReference>
<evidence type="ECO:0000259" key="11">
    <source>
        <dbReference type="PROSITE" id="PS52019"/>
    </source>
</evidence>
<evidence type="ECO:0000256" key="3">
    <source>
        <dbReference type="ARBA" id="ARBA00022679"/>
    </source>
</evidence>
<evidence type="ECO:0000256" key="8">
    <source>
        <dbReference type="PROSITE-ProRule" id="PRU01363"/>
    </source>
</evidence>
<dbReference type="PANTHER" id="PTHR43775:SF29">
    <property type="entry name" value="ASPERFURANONE POLYKETIDE SYNTHASE AFOG-RELATED"/>
    <property type="match status" value="1"/>
</dbReference>
<dbReference type="InterPro" id="IPR042104">
    <property type="entry name" value="PKS_dehydratase_sf"/>
</dbReference>
<evidence type="ECO:0000256" key="1">
    <source>
        <dbReference type="ARBA" id="ARBA00022450"/>
    </source>
</evidence>
<dbReference type="InterPro" id="IPR013154">
    <property type="entry name" value="ADH-like_N"/>
</dbReference>
<dbReference type="Gene3D" id="3.40.366.10">
    <property type="entry name" value="Malonyl-Coenzyme A Acyl Carrier Protein, domain 2"/>
    <property type="match status" value="1"/>
</dbReference>
<accession>A0ABR1P492</accession>
<dbReference type="InterPro" id="IPR013968">
    <property type="entry name" value="PKS_KR"/>
</dbReference>
<dbReference type="InterPro" id="IPR001227">
    <property type="entry name" value="Ac_transferase_dom_sf"/>
</dbReference>
<dbReference type="SUPFAM" id="SSF52151">
    <property type="entry name" value="FabD/lysophospholipase-like"/>
    <property type="match status" value="1"/>
</dbReference>
<keyword evidence="6" id="KW-0511">Multifunctional enzyme</keyword>
<dbReference type="EMBL" id="JAKNSF020000046">
    <property type="protein sequence ID" value="KAK7725899.1"/>
    <property type="molecule type" value="Genomic_DNA"/>
</dbReference>
<feature type="active site" description="Proton donor; for dehydratase activity" evidence="8">
    <location>
        <position position="1174"/>
    </location>
</feature>
<dbReference type="PROSITE" id="PS50075">
    <property type="entry name" value="CARRIER"/>
    <property type="match status" value="1"/>
</dbReference>
<gene>
    <name evidence="12" type="ORF">SLS63_007891</name>
</gene>
<comment type="caution">
    <text evidence="12">The sequence shown here is derived from an EMBL/GenBank/DDBJ whole genome shotgun (WGS) entry which is preliminary data.</text>
</comment>
<dbReference type="InterPro" id="IPR049551">
    <property type="entry name" value="PKS_DH_C"/>
</dbReference>
<dbReference type="SMART" id="SM00825">
    <property type="entry name" value="PKS_KS"/>
    <property type="match status" value="1"/>
</dbReference>
<dbReference type="InterPro" id="IPR036291">
    <property type="entry name" value="NAD(P)-bd_dom_sf"/>
</dbReference>
<dbReference type="SUPFAM" id="SSF51735">
    <property type="entry name" value="NAD(P)-binding Rossmann-fold domains"/>
    <property type="match status" value="2"/>
</dbReference>
<dbReference type="SUPFAM" id="SSF50129">
    <property type="entry name" value="GroES-like"/>
    <property type="match status" value="1"/>
</dbReference>
<dbReference type="SMART" id="SM00827">
    <property type="entry name" value="PKS_AT"/>
    <property type="match status" value="1"/>
</dbReference>
<evidence type="ECO:0000256" key="6">
    <source>
        <dbReference type="ARBA" id="ARBA00023268"/>
    </source>
</evidence>
<dbReference type="Pfam" id="PF00550">
    <property type="entry name" value="PP-binding"/>
    <property type="match status" value="1"/>
</dbReference>
<dbReference type="InterPro" id="IPR049552">
    <property type="entry name" value="PKS_DH_N"/>
</dbReference>
<dbReference type="PROSITE" id="PS52019">
    <property type="entry name" value="PKS_MFAS_DH"/>
    <property type="match status" value="1"/>
</dbReference>
<dbReference type="InterPro" id="IPR016036">
    <property type="entry name" value="Malonyl_transacylase_ACP-bd"/>
</dbReference>
<name>A0ABR1P492_DIAER</name>
<dbReference type="CDD" id="cd05274">
    <property type="entry name" value="KR_FAS_SDR_x"/>
    <property type="match status" value="1"/>
</dbReference>
<dbReference type="SMART" id="SM00822">
    <property type="entry name" value="PKS_KR"/>
    <property type="match status" value="1"/>
</dbReference>
<dbReference type="InterPro" id="IPR016035">
    <property type="entry name" value="Acyl_Trfase/lysoPLipase"/>
</dbReference>
<dbReference type="InterPro" id="IPR014031">
    <property type="entry name" value="Ketoacyl_synth_C"/>
</dbReference>
<dbReference type="Pfam" id="PF00107">
    <property type="entry name" value="ADH_zinc_N"/>
    <property type="match status" value="1"/>
</dbReference>
<dbReference type="InterPro" id="IPR014030">
    <property type="entry name" value="Ketoacyl_synth_N"/>
</dbReference>
<dbReference type="Pfam" id="PF02801">
    <property type="entry name" value="Ketoacyl-synt_C"/>
    <property type="match status" value="1"/>
</dbReference>
<dbReference type="InterPro" id="IPR050091">
    <property type="entry name" value="PKS_NRPS_Biosynth_Enz"/>
</dbReference>
<dbReference type="Gene3D" id="1.10.1200.10">
    <property type="entry name" value="ACP-like"/>
    <property type="match status" value="1"/>
</dbReference>
<feature type="domain" description="PKS/mFAS DH" evidence="11">
    <location>
        <begin position="945"/>
        <end position="1256"/>
    </location>
</feature>
<dbReference type="Pfam" id="PF00109">
    <property type="entry name" value="ketoacyl-synt"/>
    <property type="match status" value="1"/>
</dbReference>
<dbReference type="SUPFAM" id="SSF55048">
    <property type="entry name" value="Probable ACP-binding domain of malonyl-CoA ACP transacylase"/>
    <property type="match status" value="1"/>
</dbReference>
<dbReference type="Pfam" id="PF23114">
    <property type="entry name" value="NAD-bd_HRPKS_sdrA"/>
    <property type="match status" value="1"/>
</dbReference>
<keyword evidence="2" id="KW-0597">Phosphoprotein</keyword>
<organism evidence="12 13">
    <name type="scientific">Diaporthe eres</name>
    <name type="common">Phomopsis oblonga</name>
    <dbReference type="NCBI Taxonomy" id="83184"/>
    <lineage>
        <taxon>Eukaryota</taxon>
        <taxon>Fungi</taxon>
        <taxon>Dikarya</taxon>
        <taxon>Ascomycota</taxon>
        <taxon>Pezizomycotina</taxon>
        <taxon>Sordariomycetes</taxon>
        <taxon>Sordariomycetidae</taxon>
        <taxon>Diaporthales</taxon>
        <taxon>Diaporthaceae</taxon>
        <taxon>Diaporthe</taxon>
        <taxon>Diaporthe eres species complex</taxon>
    </lineage>
</organism>
<dbReference type="PANTHER" id="PTHR43775">
    <property type="entry name" value="FATTY ACID SYNTHASE"/>
    <property type="match status" value="1"/>
</dbReference>
<dbReference type="Pfam" id="PF08240">
    <property type="entry name" value="ADH_N"/>
    <property type="match status" value="1"/>
</dbReference>
<dbReference type="InterPro" id="IPR011032">
    <property type="entry name" value="GroES-like_sf"/>
</dbReference>
<dbReference type="InterPro" id="IPR018201">
    <property type="entry name" value="Ketoacyl_synth_AS"/>
</dbReference>
<dbReference type="CDD" id="cd05195">
    <property type="entry name" value="enoyl_red"/>
    <property type="match status" value="1"/>
</dbReference>
<dbReference type="InterPro" id="IPR020841">
    <property type="entry name" value="PKS_Beta-ketoAc_synthase_dom"/>
</dbReference>
<dbReference type="Proteomes" id="UP001430848">
    <property type="component" value="Unassembled WGS sequence"/>
</dbReference>
<evidence type="ECO:0000256" key="5">
    <source>
        <dbReference type="ARBA" id="ARBA00023002"/>
    </source>
</evidence>
<dbReference type="Gene3D" id="3.10.129.110">
    <property type="entry name" value="Polyketide synthase dehydratase"/>
    <property type="match status" value="1"/>
</dbReference>
<dbReference type="PROSITE" id="PS52004">
    <property type="entry name" value="KS3_2"/>
    <property type="match status" value="1"/>
</dbReference>
<dbReference type="Pfam" id="PF08659">
    <property type="entry name" value="KR"/>
    <property type="match status" value="1"/>
</dbReference>
<feature type="domain" description="Carrier" evidence="9">
    <location>
        <begin position="2124"/>
        <end position="2207"/>
    </location>
</feature>
<dbReference type="InterPro" id="IPR032821">
    <property type="entry name" value="PKS_assoc"/>
</dbReference>